<dbReference type="Proteomes" id="UP000243015">
    <property type="component" value="Unassembled WGS sequence"/>
</dbReference>
<evidence type="ECO:0000256" key="1">
    <source>
        <dbReference type="SAM" id="MobiDB-lite"/>
    </source>
</evidence>
<name>A0A178F7Q4_TRIRU</name>
<evidence type="ECO:0000313" key="2">
    <source>
        <dbReference type="EMBL" id="OAL67487.1"/>
    </source>
</evidence>
<sequence>MSQDEEPTYMTGVRVASRQIRHTSRRESRATSRQTSEQADSLAFIHRWLSTTDDDVSAAWKPGKQGLSEASAACHDADSVTTAVDN</sequence>
<dbReference type="EMBL" id="LHPM01000010">
    <property type="protein sequence ID" value="OAL67487.1"/>
    <property type="molecule type" value="Genomic_DNA"/>
</dbReference>
<comment type="caution">
    <text evidence="2">The sequence shown here is derived from an EMBL/GenBank/DDBJ whole genome shotgun (WGS) entry which is preliminary data.</text>
</comment>
<protein>
    <submittedName>
        <fullName evidence="2">Uncharacterized protein</fullName>
    </submittedName>
</protein>
<reference evidence="2 3" key="1">
    <citation type="submission" date="2016-05" db="EMBL/GenBank/DDBJ databases">
        <title>Genome sequencing of Trichophyton rubrum CMCC(F)T1i isolated from hair.</title>
        <authorList>
            <person name="Zhan P."/>
            <person name="Tao Y."/>
            <person name="Liu W."/>
        </authorList>
    </citation>
    <scope>NUCLEOTIDE SEQUENCE [LARGE SCALE GENOMIC DNA]</scope>
    <source>
        <strain evidence="3">CMCC(F)T1i</strain>
    </source>
</reference>
<evidence type="ECO:0000313" key="3">
    <source>
        <dbReference type="Proteomes" id="UP000243015"/>
    </source>
</evidence>
<accession>A0A178F7Q4</accession>
<dbReference type="AlphaFoldDB" id="A0A178F7Q4"/>
<proteinExistence type="predicted"/>
<gene>
    <name evidence="2" type="ORF">A7C99_1351</name>
</gene>
<feature type="region of interest" description="Disordered" evidence="1">
    <location>
        <begin position="1"/>
        <end position="38"/>
    </location>
</feature>
<organism evidence="2 3">
    <name type="scientific">Trichophyton rubrum</name>
    <name type="common">Athlete's foot fungus</name>
    <name type="synonym">Epidermophyton rubrum</name>
    <dbReference type="NCBI Taxonomy" id="5551"/>
    <lineage>
        <taxon>Eukaryota</taxon>
        <taxon>Fungi</taxon>
        <taxon>Dikarya</taxon>
        <taxon>Ascomycota</taxon>
        <taxon>Pezizomycotina</taxon>
        <taxon>Eurotiomycetes</taxon>
        <taxon>Eurotiomycetidae</taxon>
        <taxon>Onygenales</taxon>
        <taxon>Arthrodermataceae</taxon>
        <taxon>Trichophyton</taxon>
    </lineage>
</organism>